<proteinExistence type="predicted"/>
<name>A0A9W4TZC5_9ASCO</name>
<accession>A0A9W4TZC5</accession>
<dbReference type="GO" id="GO:0008080">
    <property type="term" value="F:N-acetyltransferase activity"/>
    <property type="evidence" value="ECO:0007669"/>
    <property type="project" value="TreeGrafter"/>
</dbReference>
<dbReference type="PANTHER" id="PTHR28037">
    <property type="entry name" value="ALCOHOL O-ACETYLTRANSFERASE 1-RELATED"/>
    <property type="match status" value="1"/>
</dbReference>
<gene>
    <name evidence="1" type="ORF">CANVERA_P3053</name>
</gene>
<dbReference type="OrthoDB" id="2150604at2759"/>
<dbReference type="InterPro" id="IPR010828">
    <property type="entry name" value="Atf2/Sli1-like"/>
</dbReference>
<sequence>MISPRHTRKADFNERFYICQCTEAYATNFSNTVKYNQYISKNLLSNALRSFILKNSWLLHNFFRIDDQDSAKTNGHNWVVKIIDNVQFDDVVKYEKIDEFNESIMERVDSYILTMNENLPLWRIIMFEENNGDQVVCVYVDHSHFDGLSGVQFQKDLSKELSTASDDKFISELFSYEKDGESLPDIEPSVESITDLYYPSYLQIMKNYLSSIPLMSGLFASSVNPPVFQTTKPIDHNLSSKYKFLRYTPQQVEEITKFCRANGITLTSYFDVLFLQALEETVFKEIGNGPYSTSSLVAINGRRYYSDDIKNFKYGSMVCGDEIILKPILNTLESMKLFHKTLIQNIKSRYSFKLIGLLQYVNIWDWFKFKIGKVDRFTMTISNLGKIADSNSTFTFKEMYFCSNTSVVFNTILNMTTLPNNELTAVIGYVPELSKYNMEDFVDRFYFSSSLPSLIPS</sequence>
<dbReference type="Pfam" id="PF07247">
    <property type="entry name" value="AATase"/>
    <property type="match status" value="1"/>
</dbReference>
<dbReference type="Proteomes" id="UP001152885">
    <property type="component" value="Unassembled WGS sequence"/>
</dbReference>
<evidence type="ECO:0000313" key="2">
    <source>
        <dbReference type="Proteomes" id="UP001152885"/>
    </source>
</evidence>
<dbReference type="InterPro" id="IPR052058">
    <property type="entry name" value="Alcohol_O-acetyltransferase"/>
</dbReference>
<organism evidence="1 2">
    <name type="scientific">Candida verbasci</name>
    <dbReference type="NCBI Taxonomy" id="1227364"/>
    <lineage>
        <taxon>Eukaryota</taxon>
        <taxon>Fungi</taxon>
        <taxon>Dikarya</taxon>
        <taxon>Ascomycota</taxon>
        <taxon>Saccharomycotina</taxon>
        <taxon>Pichiomycetes</taxon>
        <taxon>Debaryomycetaceae</taxon>
        <taxon>Candida/Lodderomyces clade</taxon>
        <taxon>Candida</taxon>
    </lineage>
</organism>
<dbReference type="AlphaFoldDB" id="A0A9W4TZC5"/>
<evidence type="ECO:0000313" key="1">
    <source>
        <dbReference type="EMBL" id="CAI5758541.1"/>
    </source>
</evidence>
<dbReference type="PANTHER" id="PTHR28037:SF1">
    <property type="entry name" value="ALCOHOL O-ACETYLTRANSFERASE 1-RELATED"/>
    <property type="match status" value="1"/>
</dbReference>
<keyword evidence="2" id="KW-1185">Reference proteome</keyword>
<dbReference type="EMBL" id="CANTUO010000003">
    <property type="protein sequence ID" value="CAI5758541.1"/>
    <property type="molecule type" value="Genomic_DNA"/>
</dbReference>
<comment type="caution">
    <text evidence="1">The sequence shown here is derived from an EMBL/GenBank/DDBJ whole genome shotgun (WGS) entry which is preliminary data.</text>
</comment>
<dbReference type="SUPFAM" id="SSF52777">
    <property type="entry name" value="CoA-dependent acyltransferases"/>
    <property type="match status" value="1"/>
</dbReference>
<reference evidence="1" key="1">
    <citation type="submission" date="2022-12" db="EMBL/GenBank/DDBJ databases">
        <authorList>
            <person name="Brejova B."/>
        </authorList>
    </citation>
    <scope>NUCLEOTIDE SEQUENCE</scope>
</reference>
<protein>
    <submittedName>
        <fullName evidence="1">Uncharacterized protein</fullName>
    </submittedName>
</protein>